<proteinExistence type="predicted"/>
<evidence type="ECO:0000256" key="1">
    <source>
        <dbReference type="SAM" id="MobiDB-lite"/>
    </source>
</evidence>
<evidence type="ECO:0000313" key="2">
    <source>
        <dbReference type="EMBL" id="PND39215.1"/>
    </source>
</evidence>
<feature type="compositionally biased region" description="Polar residues" evidence="1">
    <location>
        <begin position="293"/>
        <end position="303"/>
    </location>
</feature>
<protein>
    <submittedName>
        <fullName evidence="2">Uncharacterized protein</fullName>
    </submittedName>
</protein>
<sequence>MPMKPLPATSPRPVSTRSALGLHGGISLLALGCVASMLAACGGSPGAEIVEVYDCVLTNCKDSELLSTDALSPHAVIRGEGNVLNISAQLGQSANLLTRVRLTGADRFFAQTSSQRIELRDSDGKGSSYTGSLTVSGEEPSLSIVLERRGEQHVNSVTLPKSFSVLAPVGPVNLGLKTGKLMINLGHASGSSVDNLSSLRCTRKDGSSFAGGRSDNYSLPFVIENVNGSPWVRINTTDLDLSLNQHSSSLDTNAPNTSPVQTCEIAVSWRVYRMGSTASTLSRHSTMRGERAASQSISYDARL</sequence>
<dbReference type="EMBL" id="POSP01000003">
    <property type="protein sequence ID" value="PND39215.1"/>
    <property type="molecule type" value="Genomic_DNA"/>
</dbReference>
<evidence type="ECO:0000313" key="3">
    <source>
        <dbReference type="Proteomes" id="UP000235916"/>
    </source>
</evidence>
<reference evidence="2 3" key="1">
    <citation type="submission" date="2018-01" db="EMBL/GenBank/DDBJ databases">
        <title>Draft genome sequence of Paucibacter aquatile CR182 isolated from freshwater of the Nakdong River.</title>
        <authorList>
            <person name="Choi A."/>
            <person name="Chung E.J."/>
        </authorList>
    </citation>
    <scope>NUCLEOTIDE SEQUENCE [LARGE SCALE GENOMIC DNA]</scope>
    <source>
        <strain evidence="2 3">CR182</strain>
    </source>
</reference>
<dbReference type="Proteomes" id="UP000235916">
    <property type="component" value="Unassembled WGS sequence"/>
</dbReference>
<organism evidence="2 3">
    <name type="scientific">Kinneretia aquatilis</name>
    <dbReference type="NCBI Taxonomy" id="2070761"/>
    <lineage>
        <taxon>Bacteria</taxon>
        <taxon>Pseudomonadati</taxon>
        <taxon>Pseudomonadota</taxon>
        <taxon>Betaproteobacteria</taxon>
        <taxon>Burkholderiales</taxon>
        <taxon>Sphaerotilaceae</taxon>
        <taxon>Roseateles</taxon>
    </lineage>
</organism>
<feature type="region of interest" description="Disordered" evidence="1">
    <location>
        <begin position="280"/>
        <end position="303"/>
    </location>
</feature>
<gene>
    <name evidence="2" type="ORF">C1O66_17910</name>
</gene>
<name>A0A2N8L0J0_9BURK</name>
<comment type="caution">
    <text evidence="2">The sequence shown here is derived from an EMBL/GenBank/DDBJ whole genome shotgun (WGS) entry which is preliminary data.</text>
</comment>
<dbReference type="PROSITE" id="PS51257">
    <property type="entry name" value="PROKAR_LIPOPROTEIN"/>
    <property type="match status" value="1"/>
</dbReference>
<accession>A0A2N8L0J0</accession>
<keyword evidence="3" id="KW-1185">Reference proteome</keyword>
<dbReference type="AlphaFoldDB" id="A0A2N8L0J0"/>